<evidence type="ECO:0000313" key="2">
    <source>
        <dbReference type="Proteomes" id="UP000679179"/>
    </source>
</evidence>
<proteinExistence type="predicted"/>
<dbReference type="PANTHER" id="PTHR39450">
    <property type="entry name" value="MOLYBDOPTERIN OXIDOREDUCTASE, 4FE-4S CLUSTER-BINDING SUBUNIT"/>
    <property type="match status" value="1"/>
</dbReference>
<name>A0A919S0X3_9CLOT</name>
<dbReference type="PANTHER" id="PTHR39450:SF1">
    <property type="entry name" value="DUF1667 DOMAIN-CONTAINING PROTEIN"/>
    <property type="match status" value="1"/>
</dbReference>
<dbReference type="AlphaFoldDB" id="A0A919S0X3"/>
<dbReference type="RefSeq" id="WP_212904086.1">
    <property type="nucleotide sequence ID" value="NZ_BOPZ01000016.1"/>
</dbReference>
<dbReference type="Proteomes" id="UP000679179">
    <property type="component" value="Unassembled WGS sequence"/>
</dbReference>
<dbReference type="SUPFAM" id="SSF160148">
    <property type="entry name" value="CPE0013-like"/>
    <property type="match status" value="1"/>
</dbReference>
<dbReference type="InterPro" id="IPR012460">
    <property type="entry name" value="DUF1667"/>
</dbReference>
<dbReference type="Pfam" id="PF07892">
    <property type="entry name" value="DUF1667"/>
    <property type="match status" value="1"/>
</dbReference>
<evidence type="ECO:0008006" key="3">
    <source>
        <dbReference type="Google" id="ProtNLM"/>
    </source>
</evidence>
<dbReference type="EMBL" id="BOPZ01000016">
    <property type="protein sequence ID" value="GIM29389.1"/>
    <property type="molecule type" value="Genomic_DNA"/>
</dbReference>
<keyword evidence="2" id="KW-1185">Reference proteome</keyword>
<sequence>MKSEDIFTTVIRIKGSSKFNVVSVKSSKPVDKQLWLEISKILSRVYVGVPTKIGDIICKNILNTGVDIICTKNIPKES</sequence>
<evidence type="ECO:0000313" key="1">
    <source>
        <dbReference type="EMBL" id="GIM29389.1"/>
    </source>
</evidence>
<reference evidence="1" key="1">
    <citation type="submission" date="2021-03" db="EMBL/GenBank/DDBJ databases">
        <title>Taxonomic study of Clostridium polyendosporum from meadow-gley soil under rice.</title>
        <authorList>
            <person name="Kobayashi H."/>
            <person name="Tanizawa Y."/>
            <person name="Yagura M."/>
        </authorList>
    </citation>
    <scope>NUCLEOTIDE SEQUENCE</scope>
    <source>
        <strain evidence="1">JCM 30710</strain>
    </source>
</reference>
<dbReference type="Gene3D" id="3.10.530.10">
    <property type="entry name" value="CPE0013-like"/>
    <property type="match status" value="1"/>
</dbReference>
<protein>
    <recommendedName>
        <fullName evidence="3">DUF1667 domain-containing protein</fullName>
    </recommendedName>
</protein>
<gene>
    <name evidence="1" type="ORF">CPJCM30710_20550</name>
</gene>
<organism evidence="1 2">
    <name type="scientific">Clostridium polyendosporum</name>
    <dbReference type="NCBI Taxonomy" id="69208"/>
    <lineage>
        <taxon>Bacteria</taxon>
        <taxon>Bacillati</taxon>
        <taxon>Bacillota</taxon>
        <taxon>Clostridia</taxon>
        <taxon>Eubacteriales</taxon>
        <taxon>Clostridiaceae</taxon>
        <taxon>Clostridium</taxon>
    </lineage>
</organism>
<comment type="caution">
    <text evidence="1">The sequence shown here is derived from an EMBL/GenBank/DDBJ whole genome shotgun (WGS) entry which is preliminary data.</text>
</comment>
<accession>A0A919S0X3</accession>
<dbReference type="InterPro" id="IPR036593">
    <property type="entry name" value="CPE0013-like_sf"/>
</dbReference>